<protein>
    <submittedName>
        <fullName evidence="2">Uncharacterized protein</fullName>
    </submittedName>
</protein>
<sequence length="78" mass="9641">MEARVDNQEQKHQHRPRYKGTHHKAFKDKYKELQPELYATDVDPIELPRTKERLELRLWPGNFNSETNKFFQYRSNYF</sequence>
<evidence type="ECO:0000256" key="1">
    <source>
        <dbReference type="SAM" id="MobiDB-lite"/>
    </source>
</evidence>
<proteinExistence type="predicted"/>
<evidence type="ECO:0000313" key="3">
    <source>
        <dbReference type="Proteomes" id="UP000284277"/>
    </source>
</evidence>
<dbReference type="AlphaFoldDB" id="A0A419T322"/>
<name>A0A419T322_9FIRM</name>
<evidence type="ECO:0000313" key="2">
    <source>
        <dbReference type="EMBL" id="RKD31839.1"/>
    </source>
</evidence>
<comment type="caution">
    <text evidence="2">The sequence shown here is derived from an EMBL/GenBank/DDBJ whole genome shotgun (WGS) entry which is preliminary data.</text>
</comment>
<organism evidence="2 3">
    <name type="scientific">Lacrimispora algidixylanolytica</name>
    <dbReference type="NCBI Taxonomy" id="94868"/>
    <lineage>
        <taxon>Bacteria</taxon>
        <taxon>Bacillati</taxon>
        <taxon>Bacillota</taxon>
        <taxon>Clostridia</taxon>
        <taxon>Lachnospirales</taxon>
        <taxon>Lachnospiraceae</taxon>
        <taxon>Lacrimispora</taxon>
    </lineage>
</organism>
<feature type="compositionally biased region" description="Basic residues" evidence="1">
    <location>
        <begin position="12"/>
        <end position="25"/>
    </location>
</feature>
<dbReference type="Proteomes" id="UP000284277">
    <property type="component" value="Unassembled WGS sequence"/>
</dbReference>
<accession>A0A419T322</accession>
<feature type="compositionally biased region" description="Basic and acidic residues" evidence="1">
    <location>
        <begin position="1"/>
        <end position="11"/>
    </location>
</feature>
<dbReference type="EMBL" id="MCIA01000015">
    <property type="protein sequence ID" value="RKD31839.1"/>
    <property type="molecule type" value="Genomic_DNA"/>
</dbReference>
<feature type="region of interest" description="Disordered" evidence="1">
    <location>
        <begin position="1"/>
        <end position="25"/>
    </location>
</feature>
<reference evidence="2 3" key="1">
    <citation type="submission" date="2016-08" db="EMBL/GenBank/DDBJ databases">
        <title>A new outlook on sporulation: Clostridium algidixylanolyticum.</title>
        <authorList>
            <person name="Poppleton D.I."/>
            <person name="Gribaldo S."/>
        </authorList>
    </citation>
    <scope>NUCLEOTIDE SEQUENCE [LARGE SCALE GENOMIC DNA]</scope>
    <source>
        <strain evidence="2 3">SPL73</strain>
    </source>
</reference>
<keyword evidence="3" id="KW-1185">Reference proteome</keyword>
<gene>
    <name evidence="2" type="ORF">BET01_18895</name>
</gene>